<evidence type="ECO:0000313" key="4">
    <source>
        <dbReference type="Proteomes" id="UP001172155"/>
    </source>
</evidence>
<reference evidence="3" key="1">
    <citation type="submission" date="2023-06" db="EMBL/GenBank/DDBJ databases">
        <title>Genome-scale phylogeny and comparative genomics of the fungal order Sordariales.</title>
        <authorList>
            <consortium name="Lawrence Berkeley National Laboratory"/>
            <person name="Hensen N."/>
            <person name="Bonometti L."/>
            <person name="Westerberg I."/>
            <person name="Brannstrom I.O."/>
            <person name="Guillou S."/>
            <person name="Cros-Aarteil S."/>
            <person name="Calhoun S."/>
            <person name="Haridas S."/>
            <person name="Kuo A."/>
            <person name="Mondo S."/>
            <person name="Pangilinan J."/>
            <person name="Riley R."/>
            <person name="LaButti K."/>
            <person name="Andreopoulos B."/>
            <person name="Lipzen A."/>
            <person name="Chen C."/>
            <person name="Yanf M."/>
            <person name="Daum C."/>
            <person name="Ng V."/>
            <person name="Clum A."/>
            <person name="Steindorff A."/>
            <person name="Ohm R."/>
            <person name="Martin F."/>
            <person name="Silar P."/>
            <person name="Natvig D."/>
            <person name="Lalanne C."/>
            <person name="Gautier V."/>
            <person name="Ament-velasquez S.L."/>
            <person name="Kruys A."/>
            <person name="Hutchinson M.I."/>
            <person name="Powell A.J."/>
            <person name="Barry K."/>
            <person name="Miller A.N."/>
            <person name="Grigoriev I.V."/>
            <person name="Debuchy R."/>
            <person name="Gladieux P."/>
            <person name="Thoren M.H."/>
            <person name="Johannesson H."/>
        </authorList>
    </citation>
    <scope>NUCLEOTIDE SEQUENCE</scope>
    <source>
        <strain evidence="3">SMH3187-1</strain>
    </source>
</reference>
<name>A0AA40EVR0_9PEZI</name>
<evidence type="ECO:0000256" key="1">
    <source>
        <dbReference type="SAM" id="MobiDB-lite"/>
    </source>
</evidence>
<keyword evidence="2" id="KW-0812">Transmembrane</keyword>
<accession>A0AA40EVR0</accession>
<dbReference type="Proteomes" id="UP001172155">
    <property type="component" value="Unassembled WGS sequence"/>
</dbReference>
<sequence>MGFSFPATFGFGTKKYSNLEAVSPKPEDPFYQEAGTPYPQVIHPRSTPFLHIVEPDLSARMGHHERHPLQHAGVSGLRPEPNRRMMPLSDKAFWSIIFVVGFPVAAAIGGGIGGGLVASRGRCASHGNADAASGDAGVGSSSDTSPGSSRIPPTATTGTATPNSTTGVPAGGTSPAPVDEGCPRINGTTYMPTDALGESIPLKTAGGTAQSFVRLCRTDFPVGKDYGNGGIHDILKLYLPSLEECIAACAMFNQRYQTKTDKGVPVAGGLCKSVTIVKKAGGYRFLKNETANNYAKEDPDLTSSAVILVF</sequence>
<keyword evidence="2" id="KW-0472">Membrane</keyword>
<organism evidence="3 4">
    <name type="scientific">Schizothecium vesticola</name>
    <dbReference type="NCBI Taxonomy" id="314040"/>
    <lineage>
        <taxon>Eukaryota</taxon>
        <taxon>Fungi</taxon>
        <taxon>Dikarya</taxon>
        <taxon>Ascomycota</taxon>
        <taxon>Pezizomycotina</taxon>
        <taxon>Sordariomycetes</taxon>
        <taxon>Sordariomycetidae</taxon>
        <taxon>Sordariales</taxon>
        <taxon>Schizotheciaceae</taxon>
        <taxon>Schizothecium</taxon>
    </lineage>
</organism>
<gene>
    <name evidence="3" type="ORF">B0T18DRAFT_390830</name>
</gene>
<evidence type="ECO:0000313" key="3">
    <source>
        <dbReference type="EMBL" id="KAK0746375.1"/>
    </source>
</evidence>
<dbReference type="AlphaFoldDB" id="A0AA40EVR0"/>
<evidence type="ECO:0008006" key="5">
    <source>
        <dbReference type="Google" id="ProtNLM"/>
    </source>
</evidence>
<keyword evidence="2" id="KW-1133">Transmembrane helix</keyword>
<feature type="transmembrane region" description="Helical" evidence="2">
    <location>
        <begin position="92"/>
        <end position="118"/>
    </location>
</feature>
<evidence type="ECO:0000256" key="2">
    <source>
        <dbReference type="SAM" id="Phobius"/>
    </source>
</evidence>
<feature type="compositionally biased region" description="Low complexity" evidence="1">
    <location>
        <begin position="124"/>
        <end position="167"/>
    </location>
</feature>
<proteinExistence type="predicted"/>
<feature type="region of interest" description="Disordered" evidence="1">
    <location>
        <begin position="124"/>
        <end position="187"/>
    </location>
</feature>
<comment type="caution">
    <text evidence="3">The sequence shown here is derived from an EMBL/GenBank/DDBJ whole genome shotgun (WGS) entry which is preliminary data.</text>
</comment>
<protein>
    <recommendedName>
        <fullName evidence="5">Apple domain-containing protein</fullName>
    </recommendedName>
</protein>
<keyword evidence="4" id="KW-1185">Reference proteome</keyword>
<dbReference type="EMBL" id="JAUKUD010000004">
    <property type="protein sequence ID" value="KAK0746375.1"/>
    <property type="molecule type" value="Genomic_DNA"/>
</dbReference>